<evidence type="ECO:0000313" key="2">
    <source>
        <dbReference type="EMBL" id="OJG14868.1"/>
    </source>
</evidence>
<reference evidence="2 3" key="1">
    <citation type="submission" date="2014-12" db="EMBL/GenBank/DDBJ databases">
        <title>Draft genome sequences of 29 type strains of Enterococci.</title>
        <authorList>
            <person name="Zhong Z."/>
            <person name="Sun Z."/>
            <person name="Liu W."/>
            <person name="Zhang W."/>
            <person name="Zhang H."/>
        </authorList>
    </citation>
    <scope>NUCLEOTIDE SEQUENCE [LARGE SCALE GENOMIC DNA]</scope>
    <source>
        <strain evidence="2 3">DSM 21207</strain>
    </source>
</reference>
<sequence>MEEAMDESIHEGGGTSDEPEGTQTAFDLYGTGSGEDEHFTEEDSPL</sequence>
<dbReference type="Proteomes" id="UP000182835">
    <property type="component" value="Unassembled WGS sequence"/>
</dbReference>
<dbReference type="AlphaFoldDB" id="A0A1L8R543"/>
<evidence type="ECO:0000313" key="3">
    <source>
        <dbReference type="Proteomes" id="UP000182835"/>
    </source>
</evidence>
<evidence type="ECO:0000256" key="1">
    <source>
        <dbReference type="SAM" id="MobiDB-lite"/>
    </source>
</evidence>
<comment type="caution">
    <text evidence="2">The sequence shown here is derived from an EMBL/GenBank/DDBJ whole genome shotgun (WGS) entry which is preliminary data.</text>
</comment>
<gene>
    <name evidence="2" type="ORF">RU96_GL000622</name>
</gene>
<dbReference type="EMBL" id="JXKG01000013">
    <property type="protein sequence ID" value="OJG14868.1"/>
    <property type="molecule type" value="Genomic_DNA"/>
</dbReference>
<organism evidence="2 3">
    <name type="scientific">Enterococcus canintestini</name>
    <dbReference type="NCBI Taxonomy" id="317010"/>
    <lineage>
        <taxon>Bacteria</taxon>
        <taxon>Bacillati</taxon>
        <taxon>Bacillota</taxon>
        <taxon>Bacilli</taxon>
        <taxon>Lactobacillales</taxon>
        <taxon>Enterococcaceae</taxon>
        <taxon>Enterococcus</taxon>
    </lineage>
</organism>
<protein>
    <submittedName>
        <fullName evidence="2">Uncharacterized protein</fullName>
    </submittedName>
</protein>
<accession>A0A1L8R543</accession>
<proteinExistence type="predicted"/>
<name>A0A1L8R543_9ENTE</name>
<dbReference type="STRING" id="317010.RU96_GL000622"/>
<feature type="region of interest" description="Disordered" evidence="1">
    <location>
        <begin position="1"/>
        <end position="46"/>
    </location>
</feature>